<dbReference type="PROSITE" id="PS51257">
    <property type="entry name" value="PROKAR_LIPOPROTEIN"/>
    <property type="match status" value="1"/>
</dbReference>
<dbReference type="SUPFAM" id="SSF53756">
    <property type="entry name" value="UDP-Glycosyltransferase/glycogen phosphorylase"/>
    <property type="match status" value="1"/>
</dbReference>
<evidence type="ECO:0000259" key="1">
    <source>
        <dbReference type="Pfam" id="PF00534"/>
    </source>
</evidence>
<dbReference type="STRING" id="1802068.A3B02_02495"/>
<dbReference type="AlphaFoldDB" id="A0A1F7J825"/>
<dbReference type="PANTHER" id="PTHR45947">
    <property type="entry name" value="SULFOQUINOVOSYL TRANSFERASE SQD2"/>
    <property type="match status" value="1"/>
</dbReference>
<dbReference type="EMBL" id="MGAS01000018">
    <property type="protein sequence ID" value="OGK51773.1"/>
    <property type="molecule type" value="Genomic_DNA"/>
</dbReference>
<evidence type="ECO:0008006" key="5">
    <source>
        <dbReference type="Google" id="ProtNLM"/>
    </source>
</evidence>
<sequence>MRVLMFGWEFPPHNSGGLGTACHGLTRALVDMDISVKFVLPKELHYSDNWIDFIFAGKGSIQRKVVGSPLAPYMTPTMYLQWKMQAGKGVSFASSLVEEVYRYAELAGNIAQETPHDVIHAHEWLSFYAGIEARKAAGRPYIAHVHATEYDRSGGNMNPEVCAIEEEGLRKADHVIAVSQYTKNIVMDQYNIQSHKIDVVHNGVHQPGDDGYLDVENDRVLGLKKLGYKIVLYVGRLTLQKGPDYFVKAARRVLDYYPKTIFVIAGSGDMEYSLVEMSANLHMSQNMLFTGWVRGRDLARMYRAADVYVLPSVSEPFGITPLEAITYGTPVIVSRQSGISEGLYHALKVDFWDIDDIASKIISVLQHDALRDELQSNAMHEVEKFSWHAAAQKCVDVYRKVDGGYRSVGA</sequence>
<dbReference type="InterPro" id="IPR001296">
    <property type="entry name" value="Glyco_trans_1"/>
</dbReference>
<name>A0A1F7J825_9BACT</name>
<dbReference type="Proteomes" id="UP000178914">
    <property type="component" value="Unassembled WGS sequence"/>
</dbReference>
<dbReference type="Gene3D" id="3.40.50.2000">
    <property type="entry name" value="Glycogen Phosphorylase B"/>
    <property type="match status" value="2"/>
</dbReference>
<proteinExistence type="predicted"/>
<dbReference type="Pfam" id="PF00534">
    <property type="entry name" value="Glycos_transf_1"/>
    <property type="match status" value="1"/>
</dbReference>
<dbReference type="Pfam" id="PF13439">
    <property type="entry name" value="Glyco_transf_4"/>
    <property type="match status" value="1"/>
</dbReference>
<dbReference type="InterPro" id="IPR028098">
    <property type="entry name" value="Glyco_trans_4-like_N"/>
</dbReference>
<reference evidence="3 4" key="1">
    <citation type="journal article" date="2016" name="Nat. Commun.">
        <title>Thousands of microbial genomes shed light on interconnected biogeochemical processes in an aquifer system.</title>
        <authorList>
            <person name="Anantharaman K."/>
            <person name="Brown C.T."/>
            <person name="Hug L.A."/>
            <person name="Sharon I."/>
            <person name="Castelle C.J."/>
            <person name="Probst A.J."/>
            <person name="Thomas B.C."/>
            <person name="Singh A."/>
            <person name="Wilkins M.J."/>
            <person name="Karaoz U."/>
            <person name="Brodie E.L."/>
            <person name="Williams K.H."/>
            <person name="Hubbard S.S."/>
            <person name="Banfield J.F."/>
        </authorList>
    </citation>
    <scope>NUCLEOTIDE SEQUENCE [LARGE SCALE GENOMIC DNA]</scope>
</reference>
<protein>
    <recommendedName>
        <fullName evidence="5">4-alpha-glucanotransferase</fullName>
    </recommendedName>
</protein>
<dbReference type="GO" id="GO:0016758">
    <property type="term" value="F:hexosyltransferase activity"/>
    <property type="evidence" value="ECO:0007669"/>
    <property type="project" value="TreeGrafter"/>
</dbReference>
<dbReference type="PANTHER" id="PTHR45947:SF3">
    <property type="entry name" value="SULFOQUINOVOSYL TRANSFERASE SQD2"/>
    <property type="match status" value="1"/>
</dbReference>
<organism evidence="3 4">
    <name type="scientific">Candidatus Roizmanbacteria bacterium RIFCSPLOWO2_01_FULL_42_14</name>
    <dbReference type="NCBI Taxonomy" id="1802068"/>
    <lineage>
        <taxon>Bacteria</taxon>
        <taxon>Candidatus Roizmaniibacteriota</taxon>
    </lineage>
</organism>
<accession>A0A1F7J825</accession>
<feature type="domain" description="Glycosyltransferase subfamily 4-like N-terminal" evidence="2">
    <location>
        <begin position="16"/>
        <end position="204"/>
    </location>
</feature>
<gene>
    <name evidence="3" type="ORF">A3B02_02495</name>
</gene>
<feature type="domain" description="Glycosyl transferase family 1" evidence="1">
    <location>
        <begin position="219"/>
        <end position="378"/>
    </location>
</feature>
<evidence type="ECO:0000259" key="2">
    <source>
        <dbReference type="Pfam" id="PF13439"/>
    </source>
</evidence>
<evidence type="ECO:0000313" key="4">
    <source>
        <dbReference type="Proteomes" id="UP000178914"/>
    </source>
</evidence>
<comment type="caution">
    <text evidence="3">The sequence shown here is derived from an EMBL/GenBank/DDBJ whole genome shotgun (WGS) entry which is preliminary data.</text>
</comment>
<dbReference type="InterPro" id="IPR050194">
    <property type="entry name" value="Glycosyltransferase_grp1"/>
</dbReference>
<evidence type="ECO:0000313" key="3">
    <source>
        <dbReference type="EMBL" id="OGK51773.1"/>
    </source>
</evidence>
<dbReference type="CDD" id="cd03801">
    <property type="entry name" value="GT4_PimA-like"/>
    <property type="match status" value="1"/>
</dbReference>